<evidence type="ECO:0000256" key="16">
    <source>
        <dbReference type="ARBA" id="ARBA00047731"/>
    </source>
</evidence>
<organism evidence="20 21">
    <name type="scientific">Patiria miniata</name>
    <name type="common">Bat star</name>
    <name type="synonym">Asterina miniata</name>
    <dbReference type="NCBI Taxonomy" id="46514"/>
    <lineage>
        <taxon>Eukaryota</taxon>
        <taxon>Metazoa</taxon>
        <taxon>Echinodermata</taxon>
        <taxon>Eleutherozoa</taxon>
        <taxon>Asterozoa</taxon>
        <taxon>Asteroidea</taxon>
        <taxon>Valvatacea</taxon>
        <taxon>Valvatida</taxon>
        <taxon>Asterinidae</taxon>
        <taxon>Patiria</taxon>
    </lineage>
</organism>
<dbReference type="InterPro" id="IPR014729">
    <property type="entry name" value="Rossmann-like_a/b/a_fold"/>
</dbReference>
<comment type="function">
    <text evidence="12">Mitochondrial cysteine-specific aminoacyl-tRNA synthetase that catalyzes the ATP-dependent ligation of cysteine to tRNA(Cys).</text>
</comment>
<feature type="domain" description="tRNA synthetases class I catalytic" evidence="19">
    <location>
        <begin position="217"/>
        <end position="513"/>
    </location>
</feature>
<evidence type="ECO:0000256" key="11">
    <source>
        <dbReference type="ARBA" id="ARBA00031499"/>
    </source>
</evidence>
<dbReference type="OMA" id="CSAMTHH"/>
<keyword evidence="10" id="KW-0030">Aminoacyl-tRNA synthetase</keyword>
<keyword evidence="8" id="KW-0067">ATP-binding</keyword>
<dbReference type="SUPFAM" id="SSF47323">
    <property type="entry name" value="Anticodon-binding domain of a subclass of class I aminoacyl-tRNA synthetases"/>
    <property type="match status" value="1"/>
</dbReference>
<dbReference type="GO" id="GO:0005524">
    <property type="term" value="F:ATP binding"/>
    <property type="evidence" value="ECO:0007669"/>
    <property type="project" value="UniProtKB-KW"/>
</dbReference>
<keyword evidence="7" id="KW-0862">Zinc</keyword>
<sequence>MIPRVPKGTIWTARHVCKLLNVGQTSGGGRPWCSPSSFSRQTISCVHAAASCSTCSRSQLDVHLVQKFTPQRKGLTNREQGHAGAVYIHRRHHKPYPIRCSLARNLNMLNLKKITNCVRYLSTSNHGNVRPLLSQKQSSDVVSVNVKTRKQGGNLSRERTLEREKLADLKRSSPVIAGPSLASGDVVLERDGHNTEIMVVNSLTKQLLKKEPLVLRNQNVATWYSCGPTVYDSPHLGHGSCYVRFDILRRILSEFYDINVVHVLGITDIDSKIIQRSLEEGIDFYKLTKKYETEFFRDMEKLQVLPATVNPRVTDHIPQIINFIQRIIKNGYAYPTESGNVYFDVHAFGTHRYKKLATHYMEPGTRDTEKKSPEDFALWKAAKPDEPWWHSPWGSGKGRPGWHIECSAMSSEIFGENLDIHTGGRDLAFPHHNNEIAQCEGCFNSNSWARYFLHSGHLFRKSDPNKMSKSLKNFVTIEDFLQSYSANHFRVLCLMSKYSNDIEYSEETVRHAVKICRQLSSFLNDADAYVKGQLMAREISEAALMQKLADTQTQFMKAVADDFDTKRGLDAIMELVRAANMAIGGKQHQQHMNVPRCAGAIAGVASYIDRILQALGVKFQSRMDVAASRSTKALSSTMDTLINLRSEVRKWALDTPLEDDLKGSEVTQSGTADKPKPKKLMYKALHRRAELLQKCDNVRQDLLQAGVQIKDRGTSATWEYVEKKAGDQP</sequence>
<evidence type="ECO:0000256" key="12">
    <source>
        <dbReference type="ARBA" id="ARBA00043868"/>
    </source>
</evidence>
<keyword evidence="6" id="KW-0547">Nucleotide-binding</keyword>
<dbReference type="AlphaFoldDB" id="A0A913ZXD9"/>
<evidence type="ECO:0000256" key="8">
    <source>
        <dbReference type="ARBA" id="ARBA00022840"/>
    </source>
</evidence>
<accession>A0A913ZXD9</accession>
<keyword evidence="4" id="KW-0436">Ligase</keyword>
<dbReference type="SUPFAM" id="SSF52374">
    <property type="entry name" value="Nucleotidylyl transferase"/>
    <property type="match status" value="1"/>
</dbReference>
<dbReference type="GeneID" id="119728168"/>
<dbReference type="GO" id="GO:0004817">
    <property type="term" value="F:cysteine-tRNA ligase activity"/>
    <property type="evidence" value="ECO:0007669"/>
    <property type="project" value="UniProtKB-EC"/>
</dbReference>
<evidence type="ECO:0000256" key="17">
    <source>
        <dbReference type="ARBA" id="ARBA00048609"/>
    </source>
</evidence>
<dbReference type="Pfam" id="PF01406">
    <property type="entry name" value="tRNA-synt_1e"/>
    <property type="match status" value="1"/>
</dbReference>
<comment type="function">
    <text evidence="13">In addition to its role as an aminoacyl-tRNA synthetase, has also cysteine persulfide synthase activity. Produces reactive persulfide species such as cysteine persulfide (CysSSH) from substrate cysteine and mediate direct incorporation of CysSSH into proteins during translations, resulting in protein persulfides and polysulfides. CysSSHs behave as potent antioxidants and cellular protectants.</text>
</comment>
<evidence type="ECO:0000256" key="13">
    <source>
        <dbReference type="ARBA" id="ARBA00045476"/>
    </source>
</evidence>
<dbReference type="Proteomes" id="UP000887568">
    <property type="component" value="Unplaced"/>
</dbReference>
<dbReference type="PANTHER" id="PTHR10890">
    <property type="entry name" value="CYSTEINYL-TRNA SYNTHETASE"/>
    <property type="match status" value="1"/>
</dbReference>
<evidence type="ECO:0000256" key="15">
    <source>
        <dbReference type="ARBA" id="ARBA00047548"/>
    </source>
</evidence>
<evidence type="ECO:0000256" key="2">
    <source>
        <dbReference type="ARBA" id="ARBA00005594"/>
    </source>
</evidence>
<dbReference type="Gene3D" id="3.40.50.620">
    <property type="entry name" value="HUPs"/>
    <property type="match status" value="1"/>
</dbReference>
<dbReference type="GO" id="GO:0005737">
    <property type="term" value="C:cytoplasm"/>
    <property type="evidence" value="ECO:0007669"/>
    <property type="project" value="TreeGrafter"/>
</dbReference>
<dbReference type="FunFam" id="3.40.50.620:FF:000027">
    <property type="entry name" value="Cysteine--tRNA ligase, cytoplasmic"/>
    <property type="match status" value="1"/>
</dbReference>
<evidence type="ECO:0000256" key="10">
    <source>
        <dbReference type="ARBA" id="ARBA00023146"/>
    </source>
</evidence>
<dbReference type="GO" id="GO:0006423">
    <property type="term" value="P:cysteinyl-tRNA aminoacylation"/>
    <property type="evidence" value="ECO:0007669"/>
    <property type="project" value="InterPro"/>
</dbReference>
<comment type="catalytic activity">
    <reaction evidence="18">
        <text>tRNA(Cys) + L-cysteine + ATP = L-cysteinyl-tRNA(Cys) + AMP + diphosphate</text>
        <dbReference type="Rhea" id="RHEA:17773"/>
        <dbReference type="Rhea" id="RHEA-COMP:9661"/>
        <dbReference type="Rhea" id="RHEA-COMP:9679"/>
        <dbReference type="ChEBI" id="CHEBI:30616"/>
        <dbReference type="ChEBI" id="CHEBI:33019"/>
        <dbReference type="ChEBI" id="CHEBI:35235"/>
        <dbReference type="ChEBI" id="CHEBI:78442"/>
        <dbReference type="ChEBI" id="CHEBI:78517"/>
        <dbReference type="ChEBI" id="CHEBI:456215"/>
        <dbReference type="EC" id="6.1.1.16"/>
    </reaction>
    <physiologicalReaction direction="right-to-left" evidence="18">
        <dbReference type="Rhea" id="RHEA:17775"/>
    </physiologicalReaction>
</comment>
<evidence type="ECO:0000256" key="3">
    <source>
        <dbReference type="ARBA" id="ARBA00012832"/>
    </source>
</evidence>
<comment type="cofactor">
    <cofactor evidence="1">
        <name>Zn(2+)</name>
        <dbReference type="ChEBI" id="CHEBI:29105"/>
    </cofactor>
</comment>
<dbReference type="NCBIfam" id="TIGR00435">
    <property type="entry name" value="cysS"/>
    <property type="match status" value="1"/>
</dbReference>
<comment type="catalytic activity">
    <reaction evidence="15">
        <text>2 L-cysteine = S-sulfanyl-L-cysteine + L-alanine</text>
        <dbReference type="Rhea" id="RHEA:78543"/>
        <dbReference type="ChEBI" id="CHEBI:35235"/>
        <dbReference type="ChEBI" id="CHEBI:57972"/>
        <dbReference type="ChEBI" id="CHEBI:58591"/>
    </reaction>
    <physiologicalReaction direction="left-to-right" evidence="15">
        <dbReference type="Rhea" id="RHEA:78544"/>
    </physiologicalReaction>
</comment>
<keyword evidence="5" id="KW-0479">Metal-binding</keyword>
<comment type="catalytic activity">
    <reaction evidence="14">
        <text>S-disulfanyl-L-cysteine + tRNA(Cys) + ATP = (S)-disulfanyl-L-cysteinyl-tRNA(Cys) + AMP + diphosphate</text>
        <dbReference type="Rhea" id="RHEA:78651"/>
        <dbReference type="Rhea" id="RHEA-COMP:9661"/>
        <dbReference type="Rhea" id="RHEA-COMP:19120"/>
        <dbReference type="ChEBI" id="CHEBI:30616"/>
        <dbReference type="ChEBI" id="CHEBI:33019"/>
        <dbReference type="ChEBI" id="CHEBI:78442"/>
        <dbReference type="ChEBI" id="CHEBI:229465"/>
        <dbReference type="ChEBI" id="CHEBI:229521"/>
        <dbReference type="ChEBI" id="CHEBI:456215"/>
    </reaction>
    <physiologicalReaction direction="left-to-right" evidence="14">
        <dbReference type="Rhea" id="RHEA:78652"/>
    </physiologicalReaction>
</comment>
<dbReference type="CTD" id="79587"/>
<evidence type="ECO:0000256" key="14">
    <source>
        <dbReference type="ARBA" id="ARBA00047499"/>
    </source>
</evidence>
<reference evidence="20" key="1">
    <citation type="submission" date="2022-11" db="UniProtKB">
        <authorList>
            <consortium name="EnsemblMetazoa"/>
        </authorList>
    </citation>
    <scope>IDENTIFICATION</scope>
</reference>
<evidence type="ECO:0000256" key="5">
    <source>
        <dbReference type="ARBA" id="ARBA00022723"/>
    </source>
</evidence>
<protein>
    <recommendedName>
        <fullName evidence="3">cysteine--tRNA ligase</fullName>
        <ecNumber evidence="3">6.1.1.16</ecNumber>
    </recommendedName>
    <alternativeName>
        <fullName evidence="11">Cysteinyl-tRNA synthetase</fullName>
    </alternativeName>
</protein>
<dbReference type="RefSeq" id="XP_038056184.1">
    <property type="nucleotide sequence ID" value="XM_038200256.1"/>
</dbReference>
<dbReference type="CDD" id="cd00672">
    <property type="entry name" value="CysRS_core"/>
    <property type="match status" value="1"/>
</dbReference>
<dbReference type="InterPro" id="IPR009080">
    <property type="entry name" value="tRNAsynth_Ia_anticodon-bd"/>
</dbReference>
<dbReference type="InterPro" id="IPR015803">
    <property type="entry name" value="Cys-tRNA-ligase"/>
</dbReference>
<dbReference type="PANTHER" id="PTHR10890:SF27">
    <property type="entry name" value="CYSTEINE--TRNA LIGASE, MITOCHONDRIAL-RELATED"/>
    <property type="match status" value="1"/>
</dbReference>
<evidence type="ECO:0000259" key="19">
    <source>
        <dbReference type="Pfam" id="PF01406"/>
    </source>
</evidence>
<dbReference type="EC" id="6.1.1.16" evidence="3"/>
<dbReference type="GO" id="GO:0046872">
    <property type="term" value="F:metal ion binding"/>
    <property type="evidence" value="ECO:0007669"/>
    <property type="project" value="UniProtKB-KW"/>
</dbReference>
<dbReference type="Gene3D" id="1.20.120.1910">
    <property type="entry name" value="Cysteine-tRNA ligase, C-terminal anti-codon recognition domain"/>
    <property type="match status" value="1"/>
</dbReference>
<dbReference type="HAMAP" id="MF_00041">
    <property type="entry name" value="Cys_tRNA_synth"/>
    <property type="match status" value="1"/>
</dbReference>
<evidence type="ECO:0000313" key="20">
    <source>
        <dbReference type="EnsemblMetazoa" id="XP_038056184.1"/>
    </source>
</evidence>
<dbReference type="InterPro" id="IPR024909">
    <property type="entry name" value="Cys-tRNA/MSH_ligase"/>
</dbReference>
<keyword evidence="9" id="KW-0648">Protein biosynthesis</keyword>
<comment type="catalytic activity">
    <reaction evidence="17">
        <text>S-sulfanyl-L-cysteine + tRNA(Cys) + ATP = (S)-sulfanyl-L-cysteinyl-tRNA(Cys) + AMP + diphosphate</text>
        <dbReference type="Rhea" id="RHEA:78647"/>
        <dbReference type="Rhea" id="RHEA-COMP:9661"/>
        <dbReference type="Rhea" id="RHEA-COMP:19119"/>
        <dbReference type="ChEBI" id="CHEBI:30616"/>
        <dbReference type="ChEBI" id="CHEBI:33019"/>
        <dbReference type="ChEBI" id="CHEBI:58591"/>
        <dbReference type="ChEBI" id="CHEBI:78442"/>
        <dbReference type="ChEBI" id="CHEBI:229520"/>
        <dbReference type="ChEBI" id="CHEBI:456215"/>
    </reaction>
    <physiologicalReaction direction="left-to-right" evidence="17">
        <dbReference type="Rhea" id="RHEA:78648"/>
    </physiologicalReaction>
</comment>
<keyword evidence="21" id="KW-1185">Reference proteome</keyword>
<proteinExistence type="inferred from homology"/>
<evidence type="ECO:0000256" key="4">
    <source>
        <dbReference type="ARBA" id="ARBA00022598"/>
    </source>
</evidence>
<evidence type="ECO:0000313" key="21">
    <source>
        <dbReference type="Proteomes" id="UP000887568"/>
    </source>
</evidence>
<evidence type="ECO:0000256" key="1">
    <source>
        <dbReference type="ARBA" id="ARBA00001947"/>
    </source>
</evidence>
<dbReference type="PRINTS" id="PR00983">
    <property type="entry name" value="TRNASYNTHCYS"/>
</dbReference>
<dbReference type="EnsemblMetazoa" id="XM_038200256.1">
    <property type="protein sequence ID" value="XP_038056184.1"/>
    <property type="gene ID" value="LOC119728168"/>
</dbReference>
<evidence type="ECO:0000256" key="7">
    <source>
        <dbReference type="ARBA" id="ARBA00022833"/>
    </source>
</evidence>
<name>A0A913ZXD9_PATMI</name>
<dbReference type="OrthoDB" id="438179at2759"/>
<dbReference type="InterPro" id="IPR032678">
    <property type="entry name" value="tRNA-synt_1_cat_dom"/>
</dbReference>
<comment type="catalytic activity">
    <reaction evidence="16">
        <text>S-sulfanyl-L-cysteine + L-cysteine = S-disulfanyl-L-cysteine + L-alanine</text>
        <dbReference type="Rhea" id="RHEA:78627"/>
        <dbReference type="ChEBI" id="CHEBI:35235"/>
        <dbReference type="ChEBI" id="CHEBI:57972"/>
        <dbReference type="ChEBI" id="CHEBI:58591"/>
        <dbReference type="ChEBI" id="CHEBI:229465"/>
    </reaction>
    <physiologicalReaction direction="left-to-right" evidence="16">
        <dbReference type="Rhea" id="RHEA:78628"/>
    </physiologicalReaction>
</comment>
<comment type="similarity">
    <text evidence="2">Belongs to the class-I aminoacyl-tRNA synthetase family.</text>
</comment>
<evidence type="ECO:0000256" key="9">
    <source>
        <dbReference type="ARBA" id="ARBA00022917"/>
    </source>
</evidence>
<evidence type="ECO:0000256" key="18">
    <source>
        <dbReference type="ARBA" id="ARBA00049046"/>
    </source>
</evidence>
<evidence type="ECO:0000256" key="6">
    <source>
        <dbReference type="ARBA" id="ARBA00022741"/>
    </source>
</evidence>